<dbReference type="Proteomes" id="UP000483286">
    <property type="component" value="Unassembled WGS sequence"/>
</dbReference>
<dbReference type="InterPro" id="IPR019627">
    <property type="entry name" value="YAcAr"/>
</dbReference>
<accession>A0A7C9I5H0</accession>
<reference evidence="2 3" key="1">
    <citation type="submission" date="2019-12" db="EMBL/GenBank/DDBJ databases">
        <title>Deinococcus sp. HMF7620 Genome sequencing and assembly.</title>
        <authorList>
            <person name="Kang H."/>
            <person name="Kim H."/>
            <person name="Joh K."/>
        </authorList>
    </citation>
    <scope>NUCLEOTIDE SEQUENCE [LARGE SCALE GENOMIC DNA]</scope>
    <source>
        <strain evidence="2 3">HMF7620</strain>
    </source>
</reference>
<organism evidence="2 3">
    <name type="scientific">Deinococcus arboris</name>
    <dbReference type="NCBI Taxonomy" id="2682977"/>
    <lineage>
        <taxon>Bacteria</taxon>
        <taxon>Thermotogati</taxon>
        <taxon>Deinococcota</taxon>
        <taxon>Deinococci</taxon>
        <taxon>Deinococcales</taxon>
        <taxon>Deinococcaceae</taxon>
        <taxon>Deinococcus</taxon>
    </lineage>
</organism>
<gene>
    <name evidence="2" type="ORF">GO986_19710</name>
</gene>
<dbReference type="AlphaFoldDB" id="A0A7C9I5H0"/>
<sequence>MRGSPHQQVRGRHFADHEQLHLALAHWIAQHGWPTEIVSGAVPGADRLGEEWAAENGVQIKRFPAAWREHGRRAGPIRNGQMAAYADGCLALPGGTGTADMLRRGWWWWSGRGEEADPQKMLTKS</sequence>
<evidence type="ECO:0000313" key="2">
    <source>
        <dbReference type="EMBL" id="MVN88971.1"/>
    </source>
</evidence>
<dbReference type="EMBL" id="WQLB01000038">
    <property type="protein sequence ID" value="MVN88971.1"/>
    <property type="molecule type" value="Genomic_DNA"/>
</dbReference>
<keyword evidence="3" id="KW-1185">Reference proteome</keyword>
<protein>
    <submittedName>
        <fullName evidence="2">DUF2493 domain-containing protein</fullName>
    </submittedName>
</protein>
<proteinExistence type="predicted"/>
<dbReference type="SUPFAM" id="SSF102405">
    <property type="entry name" value="MCP/YpsA-like"/>
    <property type="match status" value="1"/>
</dbReference>
<dbReference type="Pfam" id="PF10686">
    <property type="entry name" value="YAcAr"/>
    <property type="match status" value="1"/>
</dbReference>
<evidence type="ECO:0000259" key="1">
    <source>
        <dbReference type="Pfam" id="PF10686"/>
    </source>
</evidence>
<name>A0A7C9I5H0_9DEIO</name>
<comment type="caution">
    <text evidence="2">The sequence shown here is derived from an EMBL/GenBank/DDBJ whole genome shotgun (WGS) entry which is preliminary data.</text>
</comment>
<feature type="domain" description="YspA cpYpsA-related SLOG" evidence="1">
    <location>
        <begin position="11"/>
        <end position="70"/>
    </location>
</feature>
<dbReference type="Gene3D" id="3.40.50.450">
    <property type="match status" value="1"/>
</dbReference>
<evidence type="ECO:0000313" key="3">
    <source>
        <dbReference type="Proteomes" id="UP000483286"/>
    </source>
</evidence>